<dbReference type="Proteomes" id="UP001200430">
    <property type="component" value="Unassembled WGS sequence"/>
</dbReference>
<dbReference type="Pfam" id="PF00753">
    <property type="entry name" value="Lactamase_B"/>
    <property type="match status" value="1"/>
</dbReference>
<evidence type="ECO:0000259" key="11">
    <source>
        <dbReference type="SMART" id="SM00849"/>
    </source>
</evidence>
<evidence type="ECO:0000256" key="8">
    <source>
        <dbReference type="ARBA" id="ARBA00022884"/>
    </source>
</evidence>
<evidence type="ECO:0000256" key="2">
    <source>
        <dbReference type="ARBA" id="ARBA00022722"/>
    </source>
</evidence>
<comment type="subcellular location">
    <subcellularLocation>
        <location evidence="9">Cytoplasm</location>
    </subcellularLocation>
</comment>
<keyword evidence="6" id="KW-0862">Zinc</keyword>
<keyword evidence="7 9" id="KW-0269">Exonuclease</keyword>
<dbReference type="InterPro" id="IPR030854">
    <property type="entry name" value="RNase_J_bac"/>
</dbReference>
<comment type="subunit">
    <text evidence="9">Homodimer, may be a subunit of the RNA degradosome.</text>
</comment>
<dbReference type="InterPro" id="IPR042173">
    <property type="entry name" value="RNase_J_2"/>
</dbReference>
<dbReference type="Pfam" id="PF17770">
    <property type="entry name" value="RNase_J_C"/>
    <property type="match status" value="1"/>
</dbReference>
<dbReference type="InterPro" id="IPR001587">
    <property type="entry name" value="RNase_J_CS"/>
</dbReference>
<keyword evidence="8 9" id="KW-0694">RNA-binding</keyword>
<accession>A0ABS9EKE8</accession>
<keyword evidence="9" id="KW-0698">rRNA processing</keyword>
<evidence type="ECO:0000256" key="1">
    <source>
        <dbReference type="ARBA" id="ARBA00022490"/>
    </source>
</evidence>
<dbReference type="Gene3D" id="3.60.15.10">
    <property type="entry name" value="Ribonuclease Z/Hydroxyacylglutathione hydrolase-like"/>
    <property type="match status" value="1"/>
</dbReference>
<dbReference type="NCBIfam" id="TIGR00649">
    <property type="entry name" value="MG423"/>
    <property type="match status" value="1"/>
</dbReference>
<dbReference type="RefSeq" id="WP_236098220.1">
    <property type="nucleotide sequence ID" value="NZ_JAKGUD010000002.1"/>
</dbReference>
<dbReference type="Pfam" id="PF07521">
    <property type="entry name" value="RMMBL"/>
    <property type="match status" value="1"/>
</dbReference>
<evidence type="ECO:0000313" key="13">
    <source>
        <dbReference type="Proteomes" id="UP001200430"/>
    </source>
</evidence>
<dbReference type="PROSITE" id="PS01292">
    <property type="entry name" value="UPF0036"/>
    <property type="match status" value="1"/>
</dbReference>
<evidence type="ECO:0000256" key="3">
    <source>
        <dbReference type="ARBA" id="ARBA00022723"/>
    </source>
</evidence>
<evidence type="ECO:0000256" key="6">
    <source>
        <dbReference type="ARBA" id="ARBA00022833"/>
    </source>
</evidence>
<dbReference type="InterPro" id="IPR036866">
    <property type="entry name" value="RibonucZ/Hydroxyglut_hydro"/>
</dbReference>
<dbReference type="Pfam" id="PF22505">
    <property type="entry name" value="RNase_J_b_CASP"/>
    <property type="match status" value="1"/>
</dbReference>
<keyword evidence="4 9" id="KW-0255">Endonuclease</keyword>
<feature type="binding site" evidence="9">
    <location>
        <begin position="409"/>
        <end position="413"/>
    </location>
    <ligand>
        <name>substrate</name>
    </ligand>
</feature>
<feature type="compositionally biased region" description="Polar residues" evidence="10">
    <location>
        <begin position="1"/>
        <end position="11"/>
    </location>
</feature>
<dbReference type="HAMAP" id="MF_01491">
    <property type="entry name" value="RNase_J_bact"/>
    <property type="match status" value="1"/>
</dbReference>
<dbReference type="PANTHER" id="PTHR43694">
    <property type="entry name" value="RIBONUCLEASE J"/>
    <property type="match status" value="1"/>
</dbReference>
<dbReference type="CDD" id="cd07714">
    <property type="entry name" value="RNaseJ_MBL-fold"/>
    <property type="match status" value="1"/>
</dbReference>
<evidence type="ECO:0000256" key="5">
    <source>
        <dbReference type="ARBA" id="ARBA00022801"/>
    </source>
</evidence>
<evidence type="ECO:0000313" key="12">
    <source>
        <dbReference type="EMBL" id="MCF4141682.1"/>
    </source>
</evidence>
<evidence type="ECO:0000256" key="10">
    <source>
        <dbReference type="SAM" id="MobiDB-lite"/>
    </source>
</evidence>
<dbReference type="SUPFAM" id="SSF56281">
    <property type="entry name" value="Metallo-hydrolase/oxidoreductase"/>
    <property type="match status" value="1"/>
</dbReference>
<dbReference type="SMART" id="SM00849">
    <property type="entry name" value="Lactamase_B"/>
    <property type="match status" value="1"/>
</dbReference>
<dbReference type="InterPro" id="IPR041636">
    <property type="entry name" value="RNase_J_C"/>
</dbReference>
<evidence type="ECO:0000256" key="7">
    <source>
        <dbReference type="ARBA" id="ARBA00022839"/>
    </source>
</evidence>
<evidence type="ECO:0000256" key="4">
    <source>
        <dbReference type="ARBA" id="ARBA00022759"/>
    </source>
</evidence>
<dbReference type="InterPro" id="IPR055132">
    <property type="entry name" value="RNase_J_b_CASP"/>
</dbReference>
<name>A0ABS9EKE8_9BACT</name>
<dbReference type="PANTHER" id="PTHR43694:SF1">
    <property type="entry name" value="RIBONUCLEASE J"/>
    <property type="match status" value="1"/>
</dbReference>
<keyword evidence="1 9" id="KW-0963">Cytoplasm</keyword>
<comment type="caution">
    <text evidence="12">The sequence shown here is derived from an EMBL/GenBank/DDBJ whole genome shotgun (WGS) entry which is preliminary data.</text>
</comment>
<dbReference type="Gene3D" id="3.40.50.10710">
    <property type="entry name" value="Metallo-hydrolase/oxidoreductase"/>
    <property type="match status" value="1"/>
</dbReference>
<keyword evidence="13" id="KW-1185">Reference proteome</keyword>
<gene>
    <name evidence="9" type="primary">rnj</name>
    <name evidence="12" type="ORF">L2W38_02470</name>
</gene>
<evidence type="ECO:0000256" key="9">
    <source>
        <dbReference type="HAMAP-Rule" id="MF_01491"/>
    </source>
</evidence>
<comment type="function">
    <text evidence="9">An RNase that has 5'-3' exonuclease and possibly endonuclease activity. Involved in maturation of rRNA and in some organisms also mRNA maturation and/or decay.</text>
</comment>
<dbReference type="InterPro" id="IPR011108">
    <property type="entry name" value="RMMBL"/>
</dbReference>
<keyword evidence="5 9" id="KW-0378">Hydrolase</keyword>
<dbReference type="EMBL" id="JAKGUD010000002">
    <property type="protein sequence ID" value="MCF4141682.1"/>
    <property type="molecule type" value="Genomic_DNA"/>
</dbReference>
<dbReference type="Gene3D" id="3.10.20.580">
    <property type="match status" value="1"/>
</dbReference>
<keyword evidence="2 9" id="KW-0540">Nuclease</keyword>
<feature type="domain" description="Metallo-beta-lactamase" evidence="11">
    <location>
        <begin position="64"/>
        <end position="259"/>
    </location>
</feature>
<dbReference type="InterPro" id="IPR001279">
    <property type="entry name" value="Metallo-B-lactamas"/>
</dbReference>
<keyword evidence="3" id="KW-0479">Metal-binding</keyword>
<proteinExistence type="inferred from homology"/>
<feature type="region of interest" description="Disordered" evidence="10">
    <location>
        <begin position="1"/>
        <end position="52"/>
    </location>
</feature>
<sequence>MTTQDKAQNDNQPEKGQAGREDGGKNGASRGKGRPRRRKRPGKGTRPKDGTLRFIPLGGIGEIGKNMYLLEFGEDMIVIDCGLMFPEEEMLGIDFVIPDTTYLEANKDRVKGILLTHGHEDHVGALPFVLPGLDVPVYGTKLTLGMASHRLGEARPDYKPKFKEIKAGDKVKLGCFSVSFIPVCHSIPDGVALAVETPIGTVIHTGDFKLDPTPVDGRVTDYSAFAELGKKGVLALMSDSTNVEKEGFTQSESVISGTLERLFREQRNRRVIISSFSSNLHRVQQVADVAARFNRKIAFAGRSMINNVDLARRLGYLQISDDMMVPLQDIDKVPHNRLVLVTTGSQGEPFSGLMLMSKGEHHRVKLGPKDVVAVFATPVPGNEKMVSNMINRLFRCRCEVIYEKSWGTHVSGHASREELKMMLSMVRPKYFVPIHGEYRMLVRHAQLANQMGVPVKNTFVMDNGDVLSITDKSAQAKSKVQAGAVLVDGLAFGELESSVMRERKDLAEDGVLVVSMTVDRRFKLLSDPMFESCGFMHLHDAEHMRKEFSDAIRHTVKKASSQRGVTVEVLENKIRGRCRELLRKYAGTSPRVIPLITVLDR</sequence>
<protein>
    <recommendedName>
        <fullName evidence="9">Ribonuclease J</fullName>
        <shortName evidence="9">RNase J</shortName>
        <ecNumber evidence="9">3.1.-.-</ecNumber>
    </recommendedName>
</protein>
<dbReference type="EC" id="3.1.-.-" evidence="9"/>
<reference evidence="12 13" key="1">
    <citation type="submission" date="2022-01" db="EMBL/GenBank/DDBJ databases">
        <title>Dethiosulfovibrio faecalis sp. nov., a novel proteolytic, non-sulfur-reducing bacterium isolated from a marine aquaculture solid waste bioreactor.</title>
        <authorList>
            <person name="Grabowski S."/>
            <person name="Apolinario E."/>
            <person name="Schneider N."/>
            <person name="Marshall C.W."/>
            <person name="Sowers K.R."/>
        </authorList>
    </citation>
    <scope>NUCLEOTIDE SEQUENCE [LARGE SCALE GENOMIC DNA]</scope>
    <source>
        <strain evidence="12 13">DSM 12537</strain>
    </source>
</reference>
<organism evidence="12 13">
    <name type="scientific">Dethiosulfovibrio marinus</name>
    <dbReference type="NCBI Taxonomy" id="133532"/>
    <lineage>
        <taxon>Bacteria</taxon>
        <taxon>Thermotogati</taxon>
        <taxon>Synergistota</taxon>
        <taxon>Synergistia</taxon>
        <taxon>Synergistales</taxon>
        <taxon>Dethiosulfovibrionaceae</taxon>
        <taxon>Dethiosulfovibrio</taxon>
    </lineage>
</organism>
<comment type="similarity">
    <text evidence="9">Belongs to the metallo-beta-lactamase superfamily. RNA-metabolizing metallo-beta-lactamase-like family. Bacterial RNase J subfamily.</text>
</comment>
<dbReference type="PIRSF" id="PIRSF004803">
    <property type="entry name" value="RnjA"/>
    <property type="match status" value="1"/>
</dbReference>
<dbReference type="InterPro" id="IPR004613">
    <property type="entry name" value="RNase_J"/>
</dbReference>
<feature type="compositionally biased region" description="Basic residues" evidence="10">
    <location>
        <begin position="31"/>
        <end position="45"/>
    </location>
</feature>